<dbReference type="InterPro" id="IPR042120">
    <property type="entry name" value="MutL_C_dimsub"/>
</dbReference>
<dbReference type="SUPFAM" id="SSF55874">
    <property type="entry name" value="ATPase domain of HSP90 chaperone/DNA topoisomerase II/histidine kinase"/>
    <property type="match status" value="1"/>
</dbReference>
<feature type="domain" description="DNA mismatch repair protein S5" evidence="7">
    <location>
        <begin position="208"/>
        <end position="326"/>
    </location>
</feature>
<dbReference type="PANTHER" id="PTHR10073">
    <property type="entry name" value="DNA MISMATCH REPAIR PROTEIN MLH, PMS, MUTL"/>
    <property type="match status" value="1"/>
</dbReference>
<dbReference type="InterPro" id="IPR037198">
    <property type="entry name" value="MutL_C_sf"/>
</dbReference>
<dbReference type="STRING" id="930146.SAMN05192533_103135"/>
<dbReference type="HAMAP" id="MF_00149">
    <property type="entry name" value="DNA_mis_repair"/>
    <property type="match status" value="1"/>
</dbReference>
<comment type="function">
    <text evidence="4">This protein is involved in the repair of mismatches in DNA. It is required for dam-dependent methyl-directed DNA mismatch repair. May act as a 'molecular matchmaker', a protein that promotes the formation of a stable complex between two or more DNA-binding proteins in an ATP-dependent manner without itself being part of a final effector complex.</text>
</comment>
<dbReference type="OrthoDB" id="9763467at2"/>
<evidence type="ECO:0000256" key="4">
    <source>
        <dbReference type="HAMAP-Rule" id="MF_00149"/>
    </source>
</evidence>
<dbReference type="NCBIfam" id="NF000950">
    <property type="entry name" value="PRK00095.1-3"/>
    <property type="match status" value="1"/>
</dbReference>
<dbReference type="Gene3D" id="3.30.230.10">
    <property type="match status" value="1"/>
</dbReference>
<name>A0A1H7YTH0_9BACI</name>
<dbReference type="InterPro" id="IPR014721">
    <property type="entry name" value="Ribsml_uS5_D2-typ_fold_subgr"/>
</dbReference>
<dbReference type="CDD" id="cd00782">
    <property type="entry name" value="MutL_Trans"/>
    <property type="match status" value="1"/>
</dbReference>
<evidence type="ECO:0000259" key="7">
    <source>
        <dbReference type="SMART" id="SM01340"/>
    </source>
</evidence>
<dbReference type="PROSITE" id="PS00058">
    <property type="entry name" value="DNA_MISMATCH_REPAIR_1"/>
    <property type="match status" value="1"/>
</dbReference>
<reference evidence="9" key="1">
    <citation type="submission" date="2016-10" db="EMBL/GenBank/DDBJ databases">
        <authorList>
            <person name="Varghese N."/>
            <person name="Submissions S."/>
        </authorList>
    </citation>
    <scope>NUCLEOTIDE SEQUENCE [LARGE SCALE GENOMIC DNA]</scope>
    <source>
        <strain evidence="9">B48,IBRC-M 10115,DSM 25386,CECT 8001</strain>
    </source>
</reference>
<dbReference type="SUPFAM" id="SSF118116">
    <property type="entry name" value="DNA mismatch repair protein MutL"/>
    <property type="match status" value="1"/>
</dbReference>
<dbReference type="Pfam" id="PF13589">
    <property type="entry name" value="HATPase_c_3"/>
    <property type="match status" value="1"/>
</dbReference>
<evidence type="ECO:0000313" key="8">
    <source>
        <dbReference type="EMBL" id="SEM49526.1"/>
    </source>
</evidence>
<dbReference type="GO" id="GO:0140664">
    <property type="term" value="F:ATP-dependent DNA damage sensor activity"/>
    <property type="evidence" value="ECO:0007669"/>
    <property type="project" value="InterPro"/>
</dbReference>
<evidence type="ECO:0000256" key="3">
    <source>
        <dbReference type="ARBA" id="ARBA00023204"/>
    </source>
</evidence>
<dbReference type="PANTHER" id="PTHR10073:SF12">
    <property type="entry name" value="DNA MISMATCH REPAIR PROTEIN MLH1"/>
    <property type="match status" value="1"/>
</dbReference>
<dbReference type="InterPro" id="IPR020568">
    <property type="entry name" value="Ribosomal_Su5_D2-typ_SF"/>
</dbReference>
<dbReference type="NCBIfam" id="TIGR00585">
    <property type="entry name" value="mutl"/>
    <property type="match status" value="1"/>
</dbReference>
<dbReference type="SUPFAM" id="SSF54211">
    <property type="entry name" value="Ribosomal protein S5 domain 2-like"/>
    <property type="match status" value="1"/>
</dbReference>
<feature type="region of interest" description="Disordered" evidence="5">
    <location>
        <begin position="381"/>
        <end position="447"/>
    </location>
</feature>
<feature type="compositionally biased region" description="Basic and acidic residues" evidence="5">
    <location>
        <begin position="426"/>
        <end position="446"/>
    </location>
</feature>
<keyword evidence="3 4" id="KW-0234">DNA repair</keyword>
<feature type="compositionally biased region" description="Basic and acidic residues" evidence="5">
    <location>
        <begin position="385"/>
        <end position="399"/>
    </location>
</feature>
<proteinExistence type="inferred from homology"/>
<dbReference type="EMBL" id="FOBW01000003">
    <property type="protein sequence ID" value="SEM49526.1"/>
    <property type="molecule type" value="Genomic_DNA"/>
</dbReference>
<dbReference type="InterPro" id="IPR036890">
    <property type="entry name" value="HATPase_C_sf"/>
</dbReference>
<dbReference type="Gene3D" id="3.30.1370.100">
    <property type="entry name" value="MutL, C-terminal domain, regulatory subdomain"/>
    <property type="match status" value="1"/>
</dbReference>
<dbReference type="InterPro" id="IPR013507">
    <property type="entry name" value="DNA_mismatch_S5_2-like"/>
</dbReference>
<dbReference type="InterPro" id="IPR014762">
    <property type="entry name" value="DNA_mismatch_repair_CS"/>
</dbReference>
<dbReference type="GO" id="GO:0030983">
    <property type="term" value="F:mismatched DNA binding"/>
    <property type="evidence" value="ECO:0007669"/>
    <property type="project" value="InterPro"/>
</dbReference>
<protein>
    <recommendedName>
        <fullName evidence="4">DNA mismatch repair protein MutL</fullName>
    </recommendedName>
</protein>
<feature type="domain" description="MutL C-terminal dimerisation" evidence="6">
    <location>
        <begin position="491"/>
        <end position="633"/>
    </location>
</feature>
<dbReference type="InterPro" id="IPR038973">
    <property type="entry name" value="MutL/Mlh/Pms-like"/>
</dbReference>
<dbReference type="Proteomes" id="UP000198553">
    <property type="component" value="Unassembled WGS sequence"/>
</dbReference>
<evidence type="ECO:0000313" key="9">
    <source>
        <dbReference type="Proteomes" id="UP000198553"/>
    </source>
</evidence>
<dbReference type="Pfam" id="PF08676">
    <property type="entry name" value="MutL_C"/>
    <property type="match status" value="1"/>
</dbReference>
<dbReference type="SMART" id="SM00853">
    <property type="entry name" value="MutL_C"/>
    <property type="match status" value="1"/>
</dbReference>
<dbReference type="AlphaFoldDB" id="A0A1H7YTH0"/>
<dbReference type="Gene3D" id="3.30.565.10">
    <property type="entry name" value="Histidine kinase-like ATPase, C-terminal domain"/>
    <property type="match status" value="1"/>
</dbReference>
<dbReference type="GO" id="GO:0006298">
    <property type="term" value="P:mismatch repair"/>
    <property type="evidence" value="ECO:0007669"/>
    <property type="project" value="UniProtKB-UniRule"/>
</dbReference>
<accession>A0A1H7YTH0</accession>
<dbReference type="FunFam" id="3.30.565.10:FF:000003">
    <property type="entry name" value="DNA mismatch repair endonuclease MutL"/>
    <property type="match status" value="1"/>
</dbReference>
<keyword evidence="9" id="KW-1185">Reference proteome</keyword>
<dbReference type="GO" id="GO:0032300">
    <property type="term" value="C:mismatch repair complex"/>
    <property type="evidence" value="ECO:0007669"/>
    <property type="project" value="InterPro"/>
</dbReference>
<gene>
    <name evidence="4" type="primary">mutL</name>
    <name evidence="8" type="ORF">SAMN05192533_103135</name>
</gene>
<dbReference type="FunFam" id="3.30.1370.100:FF:000004">
    <property type="entry name" value="DNA mismatch repair endonuclease MutL"/>
    <property type="match status" value="1"/>
</dbReference>
<dbReference type="InterPro" id="IPR014790">
    <property type="entry name" value="MutL_C"/>
</dbReference>
<feature type="region of interest" description="Disordered" evidence="5">
    <location>
        <begin position="462"/>
        <end position="485"/>
    </location>
</feature>
<dbReference type="Pfam" id="PF01119">
    <property type="entry name" value="DNA_mis_repair"/>
    <property type="match status" value="1"/>
</dbReference>
<evidence type="ECO:0000256" key="1">
    <source>
        <dbReference type="ARBA" id="ARBA00006082"/>
    </source>
</evidence>
<comment type="similarity">
    <text evidence="1 4">Belongs to the DNA mismatch repair MutL/HexB family.</text>
</comment>
<sequence length="677" mass="76191">MGKIKQLDDALSNKIAAGEVVERPASVVKELVENAIDAGSTVVEIDIEEAGMAKIRITDNGGGIDEEDVLIAFQRHATSKIKDENDLFRIRTLGFRGEALPSIASVSRLEMKTSTGEAAGTRVVIEGGKVLTVEKADSRKGTDIIVSDLFFNTPARLKYMKTIHTELGNITDVVNRLALSHPEVSIRLIHNERKLLYTTGNGDVRQVLAAIYGMNMVKNMVAISGESLDYKIKGWVTMPEITRASRNYISTMINGRFIKNYPLAKAIQEGYHTLLPIGRYPLVLLDIQMDPLLVDVNVHPSKMEVRLSKEQELNQLVTETIKNTFKTKELIPAGFTAPKIAKPKSEQTFMELDHMPENRNVELRGEVDSAGLESLYKSGAVMESRGSHEQVDSRTEKLQAESGGESVSSGPATFQQGVEEQPYHQLTRDQAEPSIRQRDQVQKGTEESYPIVGDEHAFEEQADFSNGDPFDTADEPQLEQEAPSRVPPLYPIGQMHGTYILAQNENGLYIIDQHAAQERIKYEYFREKVGQVASELQEMLVPLTFEYSPDECIRINEFLPELEKVGVFLEPFGPNSFIVRAHPQWFPRGEEKETIEEMIEQLLSMKKVDIKKLREEAAILMSCKGSIKANRHLRNDEIQALLDELRRSSDPFTCPHGRPIIVHYSTYEMEKMFKRVM</sequence>
<evidence type="ECO:0000259" key="6">
    <source>
        <dbReference type="SMART" id="SM00853"/>
    </source>
</evidence>
<evidence type="ECO:0000256" key="5">
    <source>
        <dbReference type="SAM" id="MobiDB-lite"/>
    </source>
</evidence>
<dbReference type="CDD" id="cd16926">
    <property type="entry name" value="HATPase_MutL-MLH-PMS-like"/>
    <property type="match status" value="1"/>
</dbReference>
<dbReference type="SMART" id="SM01340">
    <property type="entry name" value="DNA_mis_repair"/>
    <property type="match status" value="1"/>
</dbReference>
<dbReference type="GO" id="GO:0005524">
    <property type="term" value="F:ATP binding"/>
    <property type="evidence" value="ECO:0007669"/>
    <property type="project" value="InterPro"/>
</dbReference>
<organism evidence="8 9">
    <name type="scientific">Mesobacillus persicus</name>
    <dbReference type="NCBI Taxonomy" id="930146"/>
    <lineage>
        <taxon>Bacteria</taxon>
        <taxon>Bacillati</taxon>
        <taxon>Bacillota</taxon>
        <taxon>Bacilli</taxon>
        <taxon>Bacillales</taxon>
        <taxon>Bacillaceae</taxon>
        <taxon>Mesobacillus</taxon>
    </lineage>
</organism>
<dbReference type="RefSeq" id="WP_090742159.1">
    <property type="nucleotide sequence ID" value="NZ_FOBW01000003.1"/>
</dbReference>
<keyword evidence="2 4" id="KW-0227">DNA damage</keyword>
<dbReference type="InterPro" id="IPR002099">
    <property type="entry name" value="MutL/Mlh/PMS"/>
</dbReference>
<dbReference type="InterPro" id="IPR042121">
    <property type="entry name" value="MutL_C_regsub"/>
</dbReference>
<dbReference type="InterPro" id="IPR020667">
    <property type="entry name" value="DNA_mismatch_repair_MutL"/>
</dbReference>
<dbReference type="GO" id="GO:0016887">
    <property type="term" value="F:ATP hydrolysis activity"/>
    <property type="evidence" value="ECO:0007669"/>
    <property type="project" value="InterPro"/>
</dbReference>
<evidence type="ECO:0000256" key="2">
    <source>
        <dbReference type="ARBA" id="ARBA00022763"/>
    </source>
</evidence>
<feature type="compositionally biased region" description="Polar residues" evidence="5">
    <location>
        <begin position="405"/>
        <end position="418"/>
    </location>
</feature>
<dbReference type="Gene3D" id="3.30.1540.20">
    <property type="entry name" value="MutL, C-terminal domain, dimerisation subdomain"/>
    <property type="match status" value="1"/>
</dbReference>